<proteinExistence type="predicted"/>
<evidence type="ECO:0000313" key="1">
    <source>
        <dbReference type="EMBL" id="KAG9257923.1"/>
    </source>
</evidence>
<protein>
    <submittedName>
        <fullName evidence="1">Uncharacterized protein</fullName>
    </submittedName>
</protein>
<dbReference type="AlphaFoldDB" id="A0A9P8CSK6"/>
<dbReference type="RefSeq" id="XP_046121847.1">
    <property type="nucleotide sequence ID" value="XM_046266196.1"/>
</dbReference>
<gene>
    <name evidence="1" type="ORF">F5Z01DRAFT_692804</name>
</gene>
<accession>A0A9P8CSK6</accession>
<dbReference type="Gene3D" id="3.30.420.40">
    <property type="match status" value="1"/>
</dbReference>
<dbReference type="OrthoDB" id="2963168at2759"/>
<organism evidence="1 2">
    <name type="scientific">Emericellopsis atlantica</name>
    <dbReference type="NCBI Taxonomy" id="2614577"/>
    <lineage>
        <taxon>Eukaryota</taxon>
        <taxon>Fungi</taxon>
        <taxon>Dikarya</taxon>
        <taxon>Ascomycota</taxon>
        <taxon>Pezizomycotina</taxon>
        <taxon>Sordariomycetes</taxon>
        <taxon>Hypocreomycetidae</taxon>
        <taxon>Hypocreales</taxon>
        <taxon>Bionectriaceae</taxon>
        <taxon>Emericellopsis</taxon>
    </lineage>
</organism>
<dbReference type="CDD" id="cd10170">
    <property type="entry name" value="ASKHA_NBD_HSP70"/>
    <property type="match status" value="1"/>
</dbReference>
<dbReference type="EMBL" id="MU251244">
    <property type="protein sequence ID" value="KAG9257923.1"/>
    <property type="molecule type" value="Genomic_DNA"/>
</dbReference>
<evidence type="ECO:0000313" key="2">
    <source>
        <dbReference type="Proteomes" id="UP000887229"/>
    </source>
</evidence>
<dbReference type="PANTHER" id="PTHR14187">
    <property type="entry name" value="ALPHA KINASE/ELONGATION FACTOR 2 KINASE"/>
    <property type="match status" value="1"/>
</dbReference>
<reference evidence="1" key="1">
    <citation type="journal article" date="2021" name="IMA Fungus">
        <title>Genomic characterization of three marine fungi, including Emericellopsis atlantica sp. nov. with signatures of a generalist lifestyle and marine biomass degradation.</title>
        <authorList>
            <person name="Hagestad O.C."/>
            <person name="Hou L."/>
            <person name="Andersen J.H."/>
            <person name="Hansen E.H."/>
            <person name="Altermark B."/>
            <person name="Li C."/>
            <person name="Kuhnert E."/>
            <person name="Cox R.J."/>
            <person name="Crous P.W."/>
            <person name="Spatafora J.W."/>
            <person name="Lail K."/>
            <person name="Amirebrahimi M."/>
            <person name="Lipzen A."/>
            <person name="Pangilinan J."/>
            <person name="Andreopoulos W."/>
            <person name="Hayes R.D."/>
            <person name="Ng V."/>
            <person name="Grigoriev I.V."/>
            <person name="Jackson S.A."/>
            <person name="Sutton T.D.S."/>
            <person name="Dobson A.D.W."/>
            <person name="Rama T."/>
        </authorList>
    </citation>
    <scope>NUCLEOTIDE SEQUENCE</scope>
    <source>
        <strain evidence="1">TS7</strain>
    </source>
</reference>
<dbReference type="InterPro" id="IPR043129">
    <property type="entry name" value="ATPase_NBD"/>
</dbReference>
<dbReference type="Proteomes" id="UP000887229">
    <property type="component" value="Unassembled WGS sequence"/>
</dbReference>
<keyword evidence="2" id="KW-1185">Reference proteome</keyword>
<sequence>MAPDVAKDFIVVGIDFGTTYSGVAWAECDTTDNVEIEMITSWDTDLHDCSDKEKAPTQLGFGDGSEVPSWGYGIPLDEDCVRWFKLLLLEDRDVPSEVKDSAQYQLAKSMGDKHKKTATELVALYLGFIWRHSLEAIERSVGATLVQLCKFRVVITLPAIWPAYSQQKMMTAARDSGILAKRQAGETILSFISEPEAAALATLKDLSTRSSVKAGDTMIVCDAGGGTVIDSMEPFVVKECVKGDGGLCGGVFVDDRFIAAVEAKWGILNWASASHGDKKQFINDNWERGIKPQFANQPGKTWRVDVPDMCNSAANPRGKRTRTTEFTSEEILAMFDPCIDRIIELIKAQGDAIKTKMSTTPTYIVLVGGFGRCRYLFDRVKQLANDYDAEVLQSRGSKPWSAIARGAVFHGLSISNISADMTFTVRARIARASYGVVYQPYFDEKRHSSADKIWSDEECAYMAKEQMKWFLRKGEEVTDDRVVSQEFYTVYEAIGKERSTGDLSEDIYVCFSDSIPTRDSETVQPLCTIKWNKDIPLHSLRKWKNPVGKTYRQLELEVMMQCKDGIMGWTVKYNGKAVGTKDVEVKYD</sequence>
<dbReference type="GeneID" id="70297099"/>
<dbReference type="SUPFAM" id="SSF53067">
    <property type="entry name" value="Actin-like ATPase domain"/>
    <property type="match status" value="2"/>
</dbReference>
<comment type="caution">
    <text evidence="1">The sequence shown here is derived from an EMBL/GenBank/DDBJ whole genome shotgun (WGS) entry which is preliminary data.</text>
</comment>
<dbReference type="PANTHER" id="PTHR14187:SF5">
    <property type="entry name" value="HEAT SHOCK 70 KDA PROTEIN 12A"/>
    <property type="match status" value="1"/>
</dbReference>
<name>A0A9P8CSK6_9HYPO</name>